<dbReference type="InterPro" id="IPR023828">
    <property type="entry name" value="Peptidase_S8_Ser-AS"/>
</dbReference>
<keyword evidence="5" id="KW-0720">Serine protease</keyword>
<name>A0A5M3ZA02_ASPTE</name>
<comment type="caution">
    <text evidence="7">Lacks conserved residue(s) required for the propagation of feature annotation.</text>
</comment>
<dbReference type="CDD" id="cd04843">
    <property type="entry name" value="Peptidases_S8_11"/>
    <property type="match status" value="1"/>
</dbReference>
<dbReference type="InterPro" id="IPR050131">
    <property type="entry name" value="Peptidase_S8_subtilisin-like"/>
</dbReference>
<accession>A0A5M3ZA02</accession>
<keyword evidence="3" id="KW-0732">Signal</keyword>
<dbReference type="InterPro" id="IPR000209">
    <property type="entry name" value="Peptidase_S8/S53_dom"/>
</dbReference>
<dbReference type="Proteomes" id="UP000452235">
    <property type="component" value="Unassembled WGS sequence"/>
</dbReference>
<dbReference type="AlphaFoldDB" id="A0A5M3ZA02"/>
<keyword evidence="6" id="KW-0865">Zymogen</keyword>
<comment type="caution">
    <text evidence="10">The sequence shown here is derived from an EMBL/GenBank/DDBJ whole genome shotgun (WGS) entry which is preliminary data.</text>
</comment>
<sequence length="499" mass="53855">MAMSSPETIVTDYKSLPPLPTGQPELILMLQPGLEHVLSSSQQLISSKEDLTNIHGVLDRHGASMTLLFGTTEERLRQPQPAAHGRRAFPAINAYEEDLSTFYRVHAKADSLETVAAELRKDPQVRAAYVKPGGSPPVILAEKLLLKKDAVAPSTTPNFVEGQGYLNPAPEGIDSIKYANYLVGGQGEGIRIVDCEWGWRFTHEDLLEYDGGLIAGTATTNEDFVNHGTAVTGILGGDVNAYGVTGICPRATIFTSSFWDQSTSTAIKAAADRLGPRDIILLEIHRSGPRATGNGQEGYIPIEWWPDDFAAIKYATSKGITVVEAAGNGGENLDDPIYDTRPSYFPADWTNPFNPANLSSDAILVGAGAPPPGTHGVDYGPDRSRLWYSNYGARVDAQGWGYEVTTTGYGWLQGGPSADLWYTDGFSGTSSASPIVTGALACVQGILKDFDRRPLSPTESRSILRQTGSSQQDGYWGPIAQRIGNRPNIREMLQAALNR</sequence>
<dbReference type="SUPFAM" id="SSF52743">
    <property type="entry name" value="Subtilisin-like"/>
    <property type="match status" value="1"/>
</dbReference>
<evidence type="ECO:0000313" key="10">
    <source>
        <dbReference type="EMBL" id="GFF19632.1"/>
    </source>
</evidence>
<feature type="domain" description="Peptidase S8/S53" evidence="9">
    <location>
        <begin position="217"/>
        <end position="468"/>
    </location>
</feature>
<gene>
    <name evidence="10" type="ORF">ATEIFO6365_0010041200</name>
</gene>
<dbReference type="InterPro" id="IPR036852">
    <property type="entry name" value="Peptidase_S8/S53_dom_sf"/>
</dbReference>
<feature type="compositionally biased region" description="Polar residues" evidence="8">
    <location>
        <begin position="457"/>
        <end position="473"/>
    </location>
</feature>
<dbReference type="GO" id="GO:0004252">
    <property type="term" value="F:serine-type endopeptidase activity"/>
    <property type="evidence" value="ECO:0007669"/>
    <property type="project" value="InterPro"/>
</dbReference>
<dbReference type="PROSITE" id="PS00137">
    <property type="entry name" value="SUBTILASE_HIS"/>
    <property type="match status" value="1"/>
</dbReference>
<dbReference type="VEuPathDB" id="FungiDB:ATEG_08896"/>
<proteinExistence type="inferred from homology"/>
<dbReference type="PANTHER" id="PTHR43806">
    <property type="entry name" value="PEPTIDASE S8"/>
    <property type="match status" value="1"/>
</dbReference>
<dbReference type="InterPro" id="IPR015500">
    <property type="entry name" value="Peptidase_S8_subtilisin-rel"/>
</dbReference>
<dbReference type="PRINTS" id="PR00723">
    <property type="entry name" value="SUBTILISIN"/>
</dbReference>
<keyword evidence="4" id="KW-0378">Hydrolase</keyword>
<dbReference type="Pfam" id="PF00082">
    <property type="entry name" value="Peptidase_S8"/>
    <property type="match status" value="1"/>
</dbReference>
<dbReference type="EMBL" id="BLJY01000010">
    <property type="protein sequence ID" value="GFF19632.1"/>
    <property type="molecule type" value="Genomic_DNA"/>
</dbReference>
<evidence type="ECO:0000256" key="6">
    <source>
        <dbReference type="ARBA" id="ARBA00023145"/>
    </source>
</evidence>
<evidence type="ECO:0000256" key="2">
    <source>
        <dbReference type="ARBA" id="ARBA00022670"/>
    </source>
</evidence>
<organism evidence="10 11">
    <name type="scientific">Aspergillus terreus</name>
    <dbReference type="NCBI Taxonomy" id="33178"/>
    <lineage>
        <taxon>Eukaryota</taxon>
        <taxon>Fungi</taxon>
        <taxon>Dikarya</taxon>
        <taxon>Ascomycota</taxon>
        <taxon>Pezizomycotina</taxon>
        <taxon>Eurotiomycetes</taxon>
        <taxon>Eurotiomycetidae</taxon>
        <taxon>Eurotiales</taxon>
        <taxon>Aspergillaceae</taxon>
        <taxon>Aspergillus</taxon>
        <taxon>Aspergillus subgen. Circumdati</taxon>
    </lineage>
</organism>
<dbReference type="PROSITE" id="PS00138">
    <property type="entry name" value="SUBTILASE_SER"/>
    <property type="match status" value="1"/>
</dbReference>
<dbReference type="InterPro" id="IPR022398">
    <property type="entry name" value="Peptidase_S8_His-AS"/>
</dbReference>
<keyword evidence="11" id="KW-1185">Reference proteome</keyword>
<protein>
    <submittedName>
        <fullName evidence="10">Serine protease</fullName>
    </submittedName>
</protein>
<evidence type="ECO:0000259" key="9">
    <source>
        <dbReference type="Pfam" id="PF00082"/>
    </source>
</evidence>
<dbReference type="OrthoDB" id="3866712at2759"/>
<dbReference type="PANTHER" id="PTHR43806:SF11">
    <property type="entry name" value="CEREVISIN-RELATED"/>
    <property type="match status" value="1"/>
</dbReference>
<evidence type="ECO:0000256" key="7">
    <source>
        <dbReference type="PROSITE-ProRule" id="PRU01240"/>
    </source>
</evidence>
<dbReference type="GO" id="GO:0006508">
    <property type="term" value="P:proteolysis"/>
    <property type="evidence" value="ECO:0007669"/>
    <property type="project" value="UniProtKB-KW"/>
</dbReference>
<evidence type="ECO:0000256" key="5">
    <source>
        <dbReference type="ARBA" id="ARBA00022825"/>
    </source>
</evidence>
<evidence type="ECO:0000313" key="11">
    <source>
        <dbReference type="Proteomes" id="UP000452235"/>
    </source>
</evidence>
<evidence type="ECO:0000256" key="8">
    <source>
        <dbReference type="SAM" id="MobiDB-lite"/>
    </source>
</evidence>
<comment type="similarity">
    <text evidence="1 7">Belongs to the peptidase S8 family.</text>
</comment>
<dbReference type="Gene3D" id="3.40.50.200">
    <property type="entry name" value="Peptidase S8/S53 domain"/>
    <property type="match status" value="1"/>
</dbReference>
<reference evidence="10 11" key="1">
    <citation type="submission" date="2020-01" db="EMBL/GenBank/DDBJ databases">
        <title>Aspergillus terreus IFO 6365 whole genome shotgun sequence.</title>
        <authorList>
            <person name="Kanamasa S."/>
            <person name="Takahashi H."/>
        </authorList>
    </citation>
    <scope>NUCLEOTIDE SEQUENCE [LARGE SCALE GENOMIC DNA]</scope>
    <source>
        <strain evidence="10 11">IFO 6365</strain>
    </source>
</reference>
<dbReference type="PROSITE" id="PS51892">
    <property type="entry name" value="SUBTILASE"/>
    <property type="match status" value="1"/>
</dbReference>
<feature type="region of interest" description="Disordered" evidence="8">
    <location>
        <begin position="453"/>
        <end position="477"/>
    </location>
</feature>
<evidence type="ECO:0000256" key="3">
    <source>
        <dbReference type="ARBA" id="ARBA00022729"/>
    </source>
</evidence>
<keyword evidence="2 10" id="KW-0645">Protease</keyword>
<evidence type="ECO:0000256" key="1">
    <source>
        <dbReference type="ARBA" id="ARBA00011073"/>
    </source>
</evidence>
<dbReference type="InterPro" id="IPR034073">
    <property type="entry name" value="Subtilisin_DY-like_dom"/>
</dbReference>
<evidence type="ECO:0000256" key="4">
    <source>
        <dbReference type="ARBA" id="ARBA00022801"/>
    </source>
</evidence>